<name>A0A9N9CBC8_9GLOM</name>
<dbReference type="EMBL" id="CAJVQA010004228">
    <property type="protein sequence ID" value="CAG8594278.1"/>
    <property type="molecule type" value="Genomic_DNA"/>
</dbReference>
<proteinExistence type="predicted"/>
<keyword evidence="2" id="KW-1185">Reference proteome</keyword>
<gene>
    <name evidence="1" type="ORF">CPELLU_LOCUS6686</name>
</gene>
<dbReference type="Proteomes" id="UP000789759">
    <property type="component" value="Unassembled WGS sequence"/>
</dbReference>
<reference evidence="1" key="1">
    <citation type="submission" date="2021-06" db="EMBL/GenBank/DDBJ databases">
        <authorList>
            <person name="Kallberg Y."/>
            <person name="Tangrot J."/>
            <person name="Rosling A."/>
        </authorList>
    </citation>
    <scope>NUCLEOTIDE SEQUENCE</scope>
    <source>
        <strain evidence="1">FL966</strain>
    </source>
</reference>
<evidence type="ECO:0000313" key="1">
    <source>
        <dbReference type="EMBL" id="CAG8594278.1"/>
    </source>
</evidence>
<protein>
    <submittedName>
        <fullName evidence="1">15372_t:CDS:1</fullName>
    </submittedName>
</protein>
<dbReference type="AlphaFoldDB" id="A0A9N9CBC8"/>
<sequence>EYDKSYNKLHSETSKLVTKYIFAKMLELAFIKIYTPKIITNTYK</sequence>
<feature type="non-terminal residue" evidence="1">
    <location>
        <position position="1"/>
    </location>
</feature>
<comment type="caution">
    <text evidence="1">The sequence shown here is derived from an EMBL/GenBank/DDBJ whole genome shotgun (WGS) entry which is preliminary data.</text>
</comment>
<organism evidence="1 2">
    <name type="scientific">Cetraspora pellucida</name>
    <dbReference type="NCBI Taxonomy" id="1433469"/>
    <lineage>
        <taxon>Eukaryota</taxon>
        <taxon>Fungi</taxon>
        <taxon>Fungi incertae sedis</taxon>
        <taxon>Mucoromycota</taxon>
        <taxon>Glomeromycotina</taxon>
        <taxon>Glomeromycetes</taxon>
        <taxon>Diversisporales</taxon>
        <taxon>Gigasporaceae</taxon>
        <taxon>Cetraspora</taxon>
    </lineage>
</organism>
<evidence type="ECO:0000313" key="2">
    <source>
        <dbReference type="Proteomes" id="UP000789759"/>
    </source>
</evidence>
<accession>A0A9N9CBC8</accession>